<dbReference type="Gene3D" id="1.10.287.860">
    <property type="entry name" value="Nucleotidyltransferase"/>
    <property type="match status" value="1"/>
</dbReference>
<sequence>MTALHGPHGDLAQLLPDDETLARVFELRTEFTAFMLQYKFAIDEVLTKVSILRDEFTHLHHENPIEHVTSRLKSPESVLDKVERKGVTPDFDAIRSSILDIAGVRIICSFVPDIYTVLEALRRQDDLTVLAVKDYIAEPKPNGYRSLHLIVSVPVFLSSGTVPVTVEIQIRTSAMDFWASLEHKIYYKYDRQVPAEIVDRLRQSALVAAELDATMTDLRDQVQALDDRHAPTSAHSGTTLPGAIPADAAIVPQPSLLERLLTMRSRRD</sequence>
<keyword evidence="3" id="KW-1185">Reference proteome</keyword>
<dbReference type="PANTHER" id="PTHR47837:SF2">
    <property type="entry name" value="GTP PYROPHOSPHOKINASE YWAC"/>
    <property type="match status" value="1"/>
</dbReference>
<comment type="caution">
    <text evidence="2">The sequence shown here is derived from an EMBL/GenBank/DDBJ whole genome shotgun (WGS) entry which is preliminary data.</text>
</comment>
<organism evidence="2 3">
    <name type="scientific">Flavimobilis rhizosphaerae</name>
    <dbReference type="NCBI Taxonomy" id="2775421"/>
    <lineage>
        <taxon>Bacteria</taxon>
        <taxon>Bacillati</taxon>
        <taxon>Actinomycetota</taxon>
        <taxon>Actinomycetes</taxon>
        <taxon>Micrococcales</taxon>
        <taxon>Jonesiaceae</taxon>
        <taxon>Flavimobilis</taxon>
    </lineage>
</organism>
<gene>
    <name evidence="2" type="ORF">IGS67_09650</name>
</gene>
<dbReference type="Proteomes" id="UP000642107">
    <property type="component" value="Unassembled WGS sequence"/>
</dbReference>
<dbReference type="SMART" id="SM00954">
    <property type="entry name" value="RelA_SpoT"/>
    <property type="match status" value="1"/>
</dbReference>
<name>A0ABR9DRJ0_9MICO</name>
<dbReference type="RefSeq" id="WP_192280050.1">
    <property type="nucleotide sequence ID" value="NZ_JACZDF010000004.1"/>
</dbReference>
<dbReference type="InterPro" id="IPR043519">
    <property type="entry name" value="NT_sf"/>
</dbReference>
<reference evidence="2 3" key="1">
    <citation type="submission" date="2020-09" db="EMBL/GenBank/DDBJ databases">
        <title>Flavimobilis rhizosphaerae sp. nov., isolated from rhizosphere soil of Spartina alterniflora.</title>
        <authorList>
            <person name="Hanqin C."/>
        </authorList>
    </citation>
    <scope>NUCLEOTIDE SEQUENCE [LARGE SCALE GENOMIC DNA]</scope>
    <source>
        <strain evidence="2 3">GY 10621</strain>
    </source>
</reference>
<dbReference type="InterPro" id="IPR007685">
    <property type="entry name" value="RelA_SpoT"/>
</dbReference>
<dbReference type="EMBL" id="JACZDF010000004">
    <property type="protein sequence ID" value="MBD9699752.1"/>
    <property type="molecule type" value="Genomic_DNA"/>
</dbReference>
<dbReference type="SUPFAM" id="SSF81301">
    <property type="entry name" value="Nucleotidyltransferase"/>
    <property type="match status" value="1"/>
</dbReference>
<feature type="domain" description="RelA/SpoT" evidence="1">
    <location>
        <begin position="70"/>
        <end position="193"/>
    </location>
</feature>
<dbReference type="Gene3D" id="3.30.460.10">
    <property type="entry name" value="Beta Polymerase, domain 2"/>
    <property type="match status" value="1"/>
</dbReference>
<evidence type="ECO:0000259" key="1">
    <source>
        <dbReference type="SMART" id="SM00954"/>
    </source>
</evidence>
<dbReference type="Pfam" id="PF04607">
    <property type="entry name" value="RelA_SpoT"/>
    <property type="match status" value="1"/>
</dbReference>
<dbReference type="PANTHER" id="PTHR47837">
    <property type="entry name" value="GTP PYROPHOSPHOKINASE YJBM"/>
    <property type="match status" value="1"/>
</dbReference>
<dbReference type="CDD" id="cd05399">
    <property type="entry name" value="NT_Rel-Spo_like"/>
    <property type="match status" value="1"/>
</dbReference>
<proteinExistence type="predicted"/>
<accession>A0ABR9DRJ0</accession>
<dbReference type="InterPro" id="IPR052366">
    <property type="entry name" value="GTP_Pyrophosphokinase"/>
</dbReference>
<protein>
    <submittedName>
        <fullName evidence="2">GTP pyrophosphokinase family protein</fullName>
    </submittedName>
</protein>
<evidence type="ECO:0000313" key="3">
    <source>
        <dbReference type="Proteomes" id="UP000642107"/>
    </source>
</evidence>
<evidence type="ECO:0000313" key="2">
    <source>
        <dbReference type="EMBL" id="MBD9699752.1"/>
    </source>
</evidence>